<evidence type="ECO:0000256" key="3">
    <source>
        <dbReference type="ARBA" id="ARBA00023242"/>
    </source>
</evidence>
<dbReference type="InterPro" id="IPR009057">
    <property type="entry name" value="Homeodomain-like_sf"/>
</dbReference>
<reference evidence="7 8" key="1">
    <citation type="journal article" date="2018" name="Mol. Biol. Evol.">
        <title>Analysis of the draft genome of the red seaweed Gracilariopsis chorda provides insights into genome size evolution in Rhodophyta.</title>
        <authorList>
            <person name="Lee J."/>
            <person name="Yang E.C."/>
            <person name="Graf L."/>
            <person name="Yang J.H."/>
            <person name="Qiu H."/>
            <person name="Zel Zion U."/>
            <person name="Chan C.X."/>
            <person name="Stephens T.G."/>
            <person name="Weber A.P.M."/>
            <person name="Boo G.H."/>
            <person name="Boo S.M."/>
            <person name="Kim K.M."/>
            <person name="Shin Y."/>
            <person name="Jung M."/>
            <person name="Lee S.J."/>
            <person name="Yim H.S."/>
            <person name="Lee J.H."/>
            <person name="Bhattacharya D."/>
            <person name="Yoon H.S."/>
        </authorList>
    </citation>
    <scope>NUCLEOTIDE SEQUENCE [LARGE SCALE GENOMIC DNA]</scope>
    <source>
        <strain evidence="7 8">SKKU-2015</strain>
        <tissue evidence="7">Whole body</tissue>
    </source>
</reference>
<evidence type="ECO:0000313" key="8">
    <source>
        <dbReference type="Proteomes" id="UP000247409"/>
    </source>
</evidence>
<feature type="compositionally biased region" description="Low complexity" evidence="5">
    <location>
        <begin position="302"/>
        <end position="315"/>
    </location>
</feature>
<feature type="region of interest" description="Disordered" evidence="5">
    <location>
        <begin position="428"/>
        <end position="475"/>
    </location>
</feature>
<dbReference type="InterPro" id="IPR017930">
    <property type="entry name" value="Myb_dom"/>
</dbReference>
<sequence length="842" mass="87580">MADREGDQNDVSAQDCSSSIPNHEPKEEPCEQPPPAEPLPRATSQVRNSVLEEIAAHQAKRITELERTLEKKRATIKRLSAAPPLPHPAIPMVPPTAMPIPPVSTGTQNGSAQTASVGAPQASMPTPSTPIPIPSGLPPHSQPQSLPTGGAHNPAMAAPMVGFPPPQPHLAAGYPYMFPPPDPSFAAPYMGVVPPAVLHPLQPPQSRTPRQGAQKDKTNDGSERKQSRYWTPDEHQRFLAGVKACGPKNYLQISEYVGTRNAKQVRTHAQKFQKRREREEAKLRNDMRHGRTEVSPMASVGAAAKAVVEAAAEAAMQGKVPGAPPQVKDSDSVGTQAGPSSCSSGKQCHSSNHQSQGASSAEGSVSTNTAAERNAENSGEGHPNSTSAAAVAAVAAEAVALGRGALPSGALQMAPKVFLGVGEKVQEDTADKSIEAERPKTEAVEVHSNEAETRTLTCDNSGQRTDECPQANKSATEGMAVSLGRIQTSGTRVDGVSSQACTDASTVQNGLKQKDSDTNVHGGDEEQCSAAEHECRSDQNEETLPENAKHMRVSRKEGKPCNADGKDEAVATKDQTKEVRRGDGENGKQGGATTVSAQKQVEGTVHTTALPKSEPKCVDALTNCGARSEGSKSGGQRGEGGSSDDGERRGAKDENKRVSGATCACGEQGGKAMAGAGTDSKKTCEEKAGMGVGSGYDGGIRGASRAESQRKAGSEASMKVESGDSAQVKAARGGGDEAKTQVEKGQAEGRVGGGSQRAGHNEKRIVTTGGRKRGADEEDERVSKRARREEGSEGKKGEMTDDGGGEKGSPAGEVAQNGERHGGRAAANGGRHGSRGHIAARV</sequence>
<keyword evidence="4" id="KW-0175">Coiled coil</keyword>
<dbReference type="Proteomes" id="UP000247409">
    <property type="component" value="Unassembled WGS sequence"/>
</dbReference>
<gene>
    <name evidence="7" type="ORF">BWQ96_00892</name>
</gene>
<feature type="compositionally biased region" description="Polar residues" evidence="5">
    <location>
        <begin position="454"/>
        <end position="463"/>
    </location>
</feature>
<dbReference type="PANTHER" id="PTHR44042">
    <property type="entry name" value="DUPLICATED HOMEODOMAIN-LIKE SUPERFAMILY PROTEIN-RELATED"/>
    <property type="match status" value="1"/>
</dbReference>
<dbReference type="SMART" id="SM00717">
    <property type="entry name" value="SANT"/>
    <property type="match status" value="1"/>
</dbReference>
<evidence type="ECO:0000256" key="5">
    <source>
        <dbReference type="SAM" id="MobiDB-lite"/>
    </source>
</evidence>
<feature type="compositionally biased region" description="Basic and acidic residues" evidence="5">
    <location>
        <begin position="512"/>
        <end position="524"/>
    </location>
</feature>
<feature type="compositionally biased region" description="Basic and acidic residues" evidence="5">
    <location>
        <begin position="734"/>
        <end position="747"/>
    </location>
</feature>
<dbReference type="PANTHER" id="PTHR44042:SF67">
    <property type="entry name" value="MYB-LIKE PROTEIN I"/>
    <property type="match status" value="1"/>
</dbReference>
<feature type="compositionally biased region" description="Polar residues" evidence="5">
    <location>
        <begin position="104"/>
        <end position="116"/>
    </location>
</feature>
<evidence type="ECO:0000256" key="4">
    <source>
        <dbReference type="SAM" id="Coils"/>
    </source>
</evidence>
<evidence type="ECO:0000256" key="1">
    <source>
        <dbReference type="ARBA" id="ARBA00023015"/>
    </source>
</evidence>
<dbReference type="AlphaFoldDB" id="A0A2V3J4H1"/>
<feature type="compositionally biased region" description="Basic and acidic residues" evidence="5">
    <location>
        <begin position="781"/>
        <end position="799"/>
    </location>
</feature>
<feature type="compositionally biased region" description="Basic and acidic residues" evidence="5">
    <location>
        <begin position="276"/>
        <end position="292"/>
    </location>
</feature>
<dbReference type="InterPro" id="IPR001005">
    <property type="entry name" value="SANT/Myb"/>
</dbReference>
<feature type="region of interest" description="Disordered" evidence="5">
    <location>
        <begin position="489"/>
        <end position="842"/>
    </location>
</feature>
<feature type="compositionally biased region" description="Low complexity" evidence="5">
    <location>
        <begin position="340"/>
        <end position="351"/>
    </location>
</feature>
<dbReference type="CDD" id="cd00167">
    <property type="entry name" value="SANT"/>
    <property type="match status" value="1"/>
</dbReference>
<feature type="compositionally biased region" description="Basic and acidic residues" evidence="5">
    <location>
        <begin position="679"/>
        <end position="688"/>
    </location>
</feature>
<dbReference type="SUPFAM" id="SSF81995">
    <property type="entry name" value="beta-sandwich domain of Sec23/24"/>
    <property type="match status" value="1"/>
</dbReference>
<dbReference type="STRING" id="448386.A0A2V3J4H1"/>
<feature type="compositionally biased region" description="Polar residues" evidence="5">
    <location>
        <begin position="489"/>
        <end position="511"/>
    </location>
</feature>
<feature type="compositionally biased region" description="Basic residues" evidence="5">
    <location>
        <begin position="832"/>
        <end position="842"/>
    </location>
</feature>
<feature type="domain" description="HTH myb-type" evidence="6">
    <location>
        <begin position="222"/>
        <end position="277"/>
    </location>
</feature>
<feature type="region of interest" description="Disordered" evidence="5">
    <location>
        <begin position="261"/>
        <end position="392"/>
    </location>
</feature>
<evidence type="ECO:0000256" key="2">
    <source>
        <dbReference type="ARBA" id="ARBA00023163"/>
    </source>
</evidence>
<feature type="compositionally biased region" description="Basic and acidic residues" evidence="5">
    <location>
        <begin position="554"/>
        <end position="586"/>
    </location>
</feature>
<dbReference type="Gene3D" id="1.10.10.60">
    <property type="entry name" value="Homeodomain-like"/>
    <property type="match status" value="1"/>
</dbReference>
<feature type="region of interest" description="Disordered" evidence="5">
    <location>
        <begin position="104"/>
        <end position="154"/>
    </location>
</feature>
<dbReference type="Pfam" id="PF00249">
    <property type="entry name" value="Myb_DNA-binding"/>
    <property type="match status" value="1"/>
</dbReference>
<feature type="compositionally biased region" description="Basic residues" evidence="5">
    <location>
        <begin position="263"/>
        <end position="275"/>
    </location>
</feature>
<accession>A0A2V3J4H1</accession>
<feature type="compositionally biased region" description="Basic and acidic residues" evidence="5">
    <location>
        <begin position="428"/>
        <end position="453"/>
    </location>
</feature>
<name>A0A2V3J4H1_9FLOR</name>
<evidence type="ECO:0000259" key="6">
    <source>
        <dbReference type="PROSITE" id="PS51294"/>
    </source>
</evidence>
<dbReference type="NCBIfam" id="TIGR01557">
    <property type="entry name" value="myb_SHAQKYF"/>
    <property type="match status" value="1"/>
</dbReference>
<feature type="compositionally biased region" description="Pro residues" evidence="5">
    <location>
        <begin position="127"/>
        <end position="141"/>
    </location>
</feature>
<feature type="region of interest" description="Disordered" evidence="5">
    <location>
        <begin position="197"/>
        <end position="234"/>
    </location>
</feature>
<feature type="compositionally biased region" description="Gly residues" evidence="5">
    <location>
        <begin position="690"/>
        <end position="701"/>
    </location>
</feature>
<feature type="compositionally biased region" description="Basic and acidic residues" evidence="5">
    <location>
        <begin position="213"/>
        <end position="234"/>
    </location>
</feature>
<comment type="caution">
    <text evidence="7">The sequence shown here is derived from an EMBL/GenBank/DDBJ whole genome shotgun (WGS) entry which is preliminary data.</text>
</comment>
<keyword evidence="8" id="KW-1185">Reference proteome</keyword>
<feature type="compositionally biased region" description="Polar residues" evidence="5">
    <location>
        <begin position="591"/>
        <end position="607"/>
    </location>
</feature>
<dbReference type="GO" id="GO:0003677">
    <property type="term" value="F:DNA binding"/>
    <property type="evidence" value="ECO:0007669"/>
    <property type="project" value="InterPro"/>
</dbReference>
<dbReference type="OrthoDB" id="118550at2759"/>
<keyword evidence="3" id="KW-0539">Nucleus</keyword>
<proteinExistence type="predicted"/>
<feature type="compositionally biased region" description="Basic and acidic residues" evidence="5">
    <location>
        <begin position="645"/>
        <end position="657"/>
    </location>
</feature>
<feature type="compositionally biased region" description="Polar residues" evidence="5">
    <location>
        <begin position="352"/>
        <end position="371"/>
    </location>
</feature>
<evidence type="ECO:0000313" key="7">
    <source>
        <dbReference type="EMBL" id="PXF49318.1"/>
    </source>
</evidence>
<dbReference type="InterPro" id="IPR006447">
    <property type="entry name" value="Myb_dom_plants"/>
</dbReference>
<organism evidence="7 8">
    <name type="scientific">Gracilariopsis chorda</name>
    <dbReference type="NCBI Taxonomy" id="448386"/>
    <lineage>
        <taxon>Eukaryota</taxon>
        <taxon>Rhodophyta</taxon>
        <taxon>Florideophyceae</taxon>
        <taxon>Rhodymeniophycidae</taxon>
        <taxon>Gracilariales</taxon>
        <taxon>Gracilariaceae</taxon>
        <taxon>Gracilariopsis</taxon>
    </lineage>
</organism>
<keyword evidence="1" id="KW-0805">Transcription regulation</keyword>
<dbReference type="SUPFAM" id="SSF46689">
    <property type="entry name" value="Homeodomain-like"/>
    <property type="match status" value="1"/>
</dbReference>
<dbReference type="EMBL" id="NBIV01000006">
    <property type="protein sequence ID" value="PXF49318.1"/>
    <property type="molecule type" value="Genomic_DNA"/>
</dbReference>
<protein>
    <submittedName>
        <fullName evidence="7">Myb-like protein I</fullName>
    </submittedName>
</protein>
<keyword evidence="2" id="KW-0804">Transcription</keyword>
<feature type="coiled-coil region" evidence="4">
    <location>
        <begin position="55"/>
        <end position="82"/>
    </location>
</feature>
<feature type="region of interest" description="Disordered" evidence="5">
    <location>
        <begin position="1"/>
        <end position="49"/>
    </location>
</feature>
<feature type="compositionally biased region" description="Polar residues" evidence="5">
    <location>
        <begin position="9"/>
        <end position="21"/>
    </location>
</feature>
<feature type="compositionally biased region" description="Gly residues" evidence="5">
    <location>
        <begin position="632"/>
        <end position="643"/>
    </location>
</feature>
<dbReference type="PROSITE" id="PS51294">
    <property type="entry name" value="HTH_MYB"/>
    <property type="match status" value="1"/>
</dbReference>